<dbReference type="PANTHER" id="PTHR35317:SF23">
    <property type="entry name" value="OS04G0629600 PROTEIN"/>
    <property type="match status" value="1"/>
</dbReference>
<dbReference type="GO" id="GO:0003676">
    <property type="term" value="F:nucleic acid binding"/>
    <property type="evidence" value="ECO:0007669"/>
    <property type="project" value="InterPro"/>
</dbReference>
<name>A0A5A7TTW6_CUCMM</name>
<dbReference type="OrthoDB" id="1113911at2759"/>
<dbReference type="AlphaFoldDB" id="A0A5A7TTW6"/>
<dbReference type="InterPro" id="IPR036875">
    <property type="entry name" value="Znf_CCHC_sf"/>
</dbReference>
<dbReference type="GO" id="GO:0008270">
    <property type="term" value="F:zinc ion binding"/>
    <property type="evidence" value="ECO:0007669"/>
    <property type="project" value="InterPro"/>
</dbReference>
<dbReference type="EMBL" id="SSTE01013576">
    <property type="protein sequence ID" value="KAA0047013.1"/>
    <property type="molecule type" value="Genomic_DNA"/>
</dbReference>
<protein>
    <submittedName>
        <fullName evidence="1">Gag-pol polyprotein</fullName>
    </submittedName>
</protein>
<gene>
    <name evidence="1" type="ORF">E6C27_scaffold230G002130</name>
</gene>
<reference evidence="1 2" key="1">
    <citation type="submission" date="2019-08" db="EMBL/GenBank/DDBJ databases">
        <title>Draft genome sequences of two oriental melons (Cucumis melo L. var makuwa).</title>
        <authorList>
            <person name="Kwon S.-Y."/>
        </authorList>
    </citation>
    <scope>NUCLEOTIDE SEQUENCE [LARGE SCALE GENOMIC DNA]</scope>
    <source>
        <strain evidence="2">cv. SW 3</strain>
        <tissue evidence="1">Leaf</tissue>
    </source>
</reference>
<accession>A0A5A7TTW6</accession>
<dbReference type="Pfam" id="PF14223">
    <property type="entry name" value="Retrotran_gag_2"/>
    <property type="match status" value="1"/>
</dbReference>
<organism evidence="1 2">
    <name type="scientific">Cucumis melo var. makuwa</name>
    <name type="common">Oriental melon</name>
    <dbReference type="NCBI Taxonomy" id="1194695"/>
    <lineage>
        <taxon>Eukaryota</taxon>
        <taxon>Viridiplantae</taxon>
        <taxon>Streptophyta</taxon>
        <taxon>Embryophyta</taxon>
        <taxon>Tracheophyta</taxon>
        <taxon>Spermatophyta</taxon>
        <taxon>Magnoliopsida</taxon>
        <taxon>eudicotyledons</taxon>
        <taxon>Gunneridae</taxon>
        <taxon>Pentapetalae</taxon>
        <taxon>rosids</taxon>
        <taxon>fabids</taxon>
        <taxon>Cucurbitales</taxon>
        <taxon>Cucurbitaceae</taxon>
        <taxon>Benincaseae</taxon>
        <taxon>Cucumis</taxon>
    </lineage>
</organism>
<dbReference type="PANTHER" id="PTHR35317">
    <property type="entry name" value="OS04G0629600 PROTEIN"/>
    <property type="match status" value="1"/>
</dbReference>
<evidence type="ECO:0000313" key="1">
    <source>
        <dbReference type="EMBL" id="KAA0047013.1"/>
    </source>
</evidence>
<proteinExistence type="predicted"/>
<sequence>MTAFLMSLNMRCWRAIVAGWEHPTENDATGKVTRKFELKWTREEDDAAVGHSRALNALFNVINQNIFKLINTCKSAKEAWDIQEVAYEGTSKVKMSYVLGKKMSDAKLVRKVLRSFPPWFNMKITAIEEANDVSKMKLDELFGSLQTFELHLRECIRCHECEEFGHIQFECPAYLKHKKKSLVVTLSDEKDYLESDEEEVRKALISISSTKEGAVESVNHQMPEQQGLMSNEPISESTLKRKWEEDQVTIVH</sequence>
<evidence type="ECO:0000313" key="2">
    <source>
        <dbReference type="Proteomes" id="UP000321393"/>
    </source>
</evidence>
<comment type="caution">
    <text evidence="1">The sequence shown here is derived from an EMBL/GenBank/DDBJ whole genome shotgun (WGS) entry which is preliminary data.</text>
</comment>
<dbReference type="Proteomes" id="UP000321393">
    <property type="component" value="Unassembled WGS sequence"/>
</dbReference>
<dbReference type="SUPFAM" id="SSF57756">
    <property type="entry name" value="Retrovirus zinc finger-like domains"/>
    <property type="match status" value="1"/>
</dbReference>